<proteinExistence type="predicted"/>
<gene>
    <name evidence="2" type="ORF">SteCoe_15796</name>
</gene>
<dbReference type="Gene3D" id="3.90.1410.10">
    <property type="entry name" value="set domain protein methyltransferase, domain 1"/>
    <property type="match status" value="1"/>
</dbReference>
<dbReference type="Proteomes" id="UP000187209">
    <property type="component" value="Unassembled WGS sequence"/>
</dbReference>
<dbReference type="InterPro" id="IPR050600">
    <property type="entry name" value="SETD3_SETD6_MTase"/>
</dbReference>
<accession>A0A1R2C2S5</accession>
<dbReference type="OrthoDB" id="413035at2759"/>
<dbReference type="GO" id="GO:0016279">
    <property type="term" value="F:protein-lysine N-methyltransferase activity"/>
    <property type="evidence" value="ECO:0007669"/>
    <property type="project" value="TreeGrafter"/>
</dbReference>
<dbReference type="AlphaFoldDB" id="A0A1R2C2S5"/>
<reference evidence="2 3" key="1">
    <citation type="submission" date="2016-11" db="EMBL/GenBank/DDBJ databases">
        <title>The macronuclear genome of Stentor coeruleus: a giant cell with tiny introns.</title>
        <authorList>
            <person name="Slabodnick M."/>
            <person name="Ruby J.G."/>
            <person name="Reiff S.B."/>
            <person name="Swart E.C."/>
            <person name="Gosai S."/>
            <person name="Prabakaran S."/>
            <person name="Witkowska E."/>
            <person name="Larue G.E."/>
            <person name="Fisher S."/>
            <person name="Freeman R.M."/>
            <person name="Gunawardena J."/>
            <person name="Chu W."/>
            <person name="Stover N.A."/>
            <person name="Gregory B.D."/>
            <person name="Nowacki M."/>
            <person name="Derisi J."/>
            <person name="Roy S.W."/>
            <person name="Marshall W.F."/>
            <person name="Sood P."/>
        </authorList>
    </citation>
    <scope>NUCLEOTIDE SEQUENCE [LARGE SCALE GENOMIC DNA]</scope>
    <source>
        <strain evidence="2">WM001</strain>
    </source>
</reference>
<evidence type="ECO:0000256" key="1">
    <source>
        <dbReference type="SAM" id="SignalP"/>
    </source>
</evidence>
<evidence type="ECO:0008006" key="4">
    <source>
        <dbReference type="Google" id="ProtNLM"/>
    </source>
</evidence>
<feature type="signal peptide" evidence="1">
    <location>
        <begin position="1"/>
        <end position="21"/>
    </location>
</feature>
<dbReference type="PANTHER" id="PTHR13271">
    <property type="entry name" value="UNCHARACTERIZED PUTATIVE METHYLTRANSFERASE"/>
    <property type="match status" value="1"/>
</dbReference>
<dbReference type="PANTHER" id="PTHR13271:SF151">
    <property type="entry name" value="SET DOMAIN-CONTAINING PROTEIN 4"/>
    <property type="match status" value="1"/>
</dbReference>
<evidence type="ECO:0000313" key="3">
    <source>
        <dbReference type="Proteomes" id="UP000187209"/>
    </source>
</evidence>
<keyword evidence="3" id="KW-1185">Reference proteome</keyword>
<organism evidence="2 3">
    <name type="scientific">Stentor coeruleus</name>
    <dbReference type="NCBI Taxonomy" id="5963"/>
    <lineage>
        <taxon>Eukaryota</taxon>
        <taxon>Sar</taxon>
        <taxon>Alveolata</taxon>
        <taxon>Ciliophora</taxon>
        <taxon>Postciliodesmatophora</taxon>
        <taxon>Heterotrichea</taxon>
        <taxon>Heterotrichida</taxon>
        <taxon>Stentoridae</taxon>
        <taxon>Stentor</taxon>
    </lineage>
</organism>
<evidence type="ECO:0000313" key="2">
    <source>
        <dbReference type="EMBL" id="OMJ83332.1"/>
    </source>
</evidence>
<dbReference type="InterPro" id="IPR046341">
    <property type="entry name" value="SET_dom_sf"/>
</dbReference>
<feature type="chain" id="PRO_5012683964" description="SET domain-containing protein" evidence="1">
    <location>
        <begin position="22"/>
        <end position="433"/>
    </location>
</feature>
<name>A0A1R2C2S5_9CILI</name>
<dbReference type="EMBL" id="MPUH01000308">
    <property type="protein sequence ID" value="OMJ83332.1"/>
    <property type="molecule type" value="Genomic_DNA"/>
</dbReference>
<sequence>MIYLLTWIITISGYSVPVTISQTEESQIISILNSFYNNAYIRKFPDPYNYAIIADKDIGYNNNILSVPIEYLITGFDVFPWSRYIEDLENHMKLALRLIYEKFVNGKRDMGNLMVHFFPTSFSGFFNYTDEEKAYFSLMFDRRSLVFPIDCEEDYDYFIRITSQIEDMKKCEECIKKDTWMWSCMALLTRTITIEKSMWGKFHSIKVVDEQKRDLGPVIVPGLDLMNHIPLPIIMKKTVKKNFIEFNDNTLQLEYSSQMVFKKGNEVFTSYGEQRNIDLLIAYGFYVKENNEDFLYFYKPSVVGSCRNFDYDTGNCIFELFPLSLNLELLNVIFKESMISMYVYNLDDIIKKAHKTDNGKVLVKGLIEYRENIVTGDVEKCKVGLREIRRITEKEKRAGNFKDINGVCEEMHKTFYYHLRKADRALLKLLISS</sequence>
<protein>
    <recommendedName>
        <fullName evidence="4">SET domain-containing protein</fullName>
    </recommendedName>
</protein>
<dbReference type="CDD" id="cd10527">
    <property type="entry name" value="SET_LSMT"/>
    <property type="match status" value="1"/>
</dbReference>
<keyword evidence="1" id="KW-0732">Signal</keyword>
<dbReference type="SUPFAM" id="SSF82199">
    <property type="entry name" value="SET domain"/>
    <property type="match status" value="1"/>
</dbReference>
<comment type="caution">
    <text evidence="2">The sequence shown here is derived from an EMBL/GenBank/DDBJ whole genome shotgun (WGS) entry which is preliminary data.</text>
</comment>